<dbReference type="EMBL" id="FOHO01000020">
    <property type="protein sequence ID" value="SEU03186.1"/>
    <property type="molecule type" value="Genomic_DNA"/>
</dbReference>
<evidence type="ECO:0000313" key="2">
    <source>
        <dbReference type="EMBL" id="SEU03186.1"/>
    </source>
</evidence>
<dbReference type="RefSeq" id="WP_090737712.1">
    <property type="nucleotide sequence ID" value="NZ_FOHO01000020.1"/>
</dbReference>
<sequence>MPLIVGNLLTDPAANSFISLADADAYLGAEANAPWSAAAPQAKEAALINASRWLSASLVWCDTALSDADLARVGHVSARLAVEALTVDLWASEAVKDAKRYKAGSVEVEYQDTSRRGGAAGGKRFPWMFPMLRGLLCGTGVQRDVVRR</sequence>
<organism evidence="2 3">
    <name type="scientific">Paracoccus homiensis</name>
    <dbReference type="NCBI Taxonomy" id="364199"/>
    <lineage>
        <taxon>Bacteria</taxon>
        <taxon>Pseudomonadati</taxon>
        <taxon>Pseudomonadota</taxon>
        <taxon>Alphaproteobacteria</taxon>
        <taxon>Rhodobacterales</taxon>
        <taxon>Paracoccaceae</taxon>
        <taxon>Paracoccus</taxon>
    </lineage>
</organism>
<dbReference type="Proteomes" id="UP000199180">
    <property type="component" value="Unassembled WGS sequence"/>
</dbReference>
<evidence type="ECO:0000313" key="3">
    <source>
        <dbReference type="Proteomes" id="UP000199180"/>
    </source>
</evidence>
<accession>A0A1I0J2J2</accession>
<dbReference type="STRING" id="364199.SAMN04489858_12058"/>
<keyword evidence="3" id="KW-1185">Reference proteome</keyword>
<evidence type="ECO:0000259" key="1">
    <source>
        <dbReference type="Pfam" id="PF20557"/>
    </source>
</evidence>
<reference evidence="2 3" key="1">
    <citation type="submission" date="2016-10" db="EMBL/GenBank/DDBJ databases">
        <authorList>
            <person name="de Groot N.N."/>
        </authorList>
    </citation>
    <scope>NUCLEOTIDE SEQUENCE [LARGE SCALE GENOMIC DNA]</scope>
    <source>
        <strain evidence="2 3">DSM 17862</strain>
    </source>
</reference>
<protein>
    <recommendedName>
        <fullName evidence="1">Putative DnaT-like domain-containing protein</fullName>
    </recommendedName>
</protein>
<dbReference type="OrthoDB" id="7775267at2"/>
<gene>
    <name evidence="2" type="ORF">SAMN04489858_12058</name>
</gene>
<proteinExistence type="predicted"/>
<dbReference type="AlphaFoldDB" id="A0A1I0J2J2"/>
<feature type="domain" description="Putative DnaT-like" evidence="1">
    <location>
        <begin position="1"/>
        <end position="66"/>
    </location>
</feature>
<dbReference type="Pfam" id="PF20557">
    <property type="entry name" value="DnaT_2"/>
    <property type="match status" value="1"/>
</dbReference>
<name>A0A1I0J2J2_9RHOB</name>
<dbReference type="InterPro" id="IPR046787">
    <property type="entry name" value="DnaT_2"/>
</dbReference>